<dbReference type="PANTHER" id="PTHR24421:SF10">
    <property type="entry name" value="NITRATE_NITRITE SENSOR PROTEIN NARQ"/>
    <property type="match status" value="1"/>
</dbReference>
<accession>A0ABZ0CMM4</accession>
<dbReference type="PROSITE" id="PS50112">
    <property type="entry name" value="PAS"/>
    <property type="match status" value="1"/>
</dbReference>
<organism evidence="18 19">
    <name type="scientific">Piscinibacter gummiphilus</name>
    <dbReference type="NCBI Taxonomy" id="946333"/>
    <lineage>
        <taxon>Bacteria</taxon>
        <taxon>Pseudomonadati</taxon>
        <taxon>Pseudomonadota</taxon>
        <taxon>Betaproteobacteria</taxon>
        <taxon>Burkholderiales</taxon>
        <taxon>Sphaerotilaceae</taxon>
        <taxon>Piscinibacter</taxon>
    </lineage>
</organism>
<keyword evidence="12" id="KW-0902">Two-component regulatory system</keyword>
<feature type="transmembrane region" description="Helical" evidence="15">
    <location>
        <begin position="253"/>
        <end position="273"/>
    </location>
</feature>
<keyword evidence="9" id="KW-0418">Kinase</keyword>
<comment type="catalytic activity">
    <reaction evidence="1">
        <text>ATP + protein L-histidine = ADP + protein N-phospho-L-histidine.</text>
        <dbReference type="EC" id="2.7.13.3"/>
    </reaction>
</comment>
<dbReference type="Pfam" id="PF02518">
    <property type="entry name" value="HATPase_c"/>
    <property type="match status" value="1"/>
</dbReference>
<dbReference type="InterPro" id="IPR000014">
    <property type="entry name" value="PAS"/>
</dbReference>
<evidence type="ECO:0000256" key="9">
    <source>
        <dbReference type="ARBA" id="ARBA00022777"/>
    </source>
</evidence>
<feature type="transmembrane region" description="Helical" evidence="15">
    <location>
        <begin position="165"/>
        <end position="186"/>
    </location>
</feature>
<keyword evidence="14" id="KW-0175">Coiled coil</keyword>
<feature type="transmembrane region" description="Helical" evidence="15">
    <location>
        <begin position="50"/>
        <end position="69"/>
    </location>
</feature>
<evidence type="ECO:0000313" key="19">
    <source>
        <dbReference type="Proteomes" id="UP001303946"/>
    </source>
</evidence>
<feature type="domain" description="PAC" evidence="17">
    <location>
        <begin position="393"/>
        <end position="445"/>
    </location>
</feature>
<evidence type="ECO:0000313" key="18">
    <source>
        <dbReference type="EMBL" id="WOB06241.1"/>
    </source>
</evidence>
<dbReference type="Gene3D" id="1.20.5.1930">
    <property type="match status" value="1"/>
</dbReference>
<dbReference type="PANTHER" id="PTHR24421">
    <property type="entry name" value="NITRATE/NITRITE SENSOR PROTEIN NARX-RELATED"/>
    <property type="match status" value="1"/>
</dbReference>
<keyword evidence="4" id="KW-1003">Cell membrane</keyword>
<keyword evidence="7 15" id="KW-0812">Transmembrane</keyword>
<dbReference type="Gene3D" id="3.30.565.10">
    <property type="entry name" value="Histidine kinase-like ATPase, C-terminal domain"/>
    <property type="match status" value="1"/>
</dbReference>
<feature type="transmembrane region" description="Helical" evidence="15">
    <location>
        <begin position="89"/>
        <end position="112"/>
    </location>
</feature>
<dbReference type="InterPro" id="IPR050482">
    <property type="entry name" value="Sensor_HK_TwoCompSys"/>
</dbReference>
<dbReference type="InterPro" id="IPR011712">
    <property type="entry name" value="Sig_transdc_His_kin_sub3_dim/P"/>
</dbReference>
<feature type="transmembrane region" description="Helical" evidence="15">
    <location>
        <begin position="20"/>
        <end position="38"/>
    </location>
</feature>
<dbReference type="InterPro" id="IPR003594">
    <property type="entry name" value="HATPase_dom"/>
</dbReference>
<dbReference type="PROSITE" id="PS50113">
    <property type="entry name" value="PAC"/>
    <property type="match status" value="1"/>
</dbReference>
<dbReference type="EC" id="2.7.13.3" evidence="3"/>
<sequence>MASLRLPATLSAWPTGGQARWRWACWCLLFGLLYGAAARLGLATSSIAPNVTLVWAPTGLSLFVFLRWGPGLWPGIVLGDLIANAGTGASLLAVAGISLGNLAQTFACWCGLRRTAFAQALERVRDVVSLILLGTACAGLSAVIGPTALWLDGRVPTDAWAAVALQWWMGDAAGVVVLTPFLLIWCRSASATWTRAQVAEAGALLVLLGLLCELVFGGALLHGLTPAPGYYPASLALFPLAVWAALRFGQRGATLLTLLVTLAAVWGTVRGAGPFVDGGLTSSLVRWWVFANVITVTSLLLAASQSERDRARAQAIRDRDFGSAILDAEGALVVVLDGQGRIERVNRSFERATGFSSATLVGQRFEEALIPAEHHAKVSGHAELLRLRLADSEKLESPLRRHRGPPITVSWTATALRDEHGSMTHAIVSGIDVSARVEAADALRQARRHLEQRVAERTQALAEANAALQVQMAERQRLEHELIAVSEREQQRFGQALHDGLGQHLTATAIQAELLARDLEAAGARDAQASAERVEAMLSSAVAQTRLLARGLYPVEMEEGGLMMALQQLAENTERQLRRTCTLDCPRPVDAPDHIAAVHLYRVAQEAVNNAVKHAPGAAIGIALGQQAGALTLRVSNPLSATTAGQSEGRGIGLRIMRHRAQLIGATFHAGASDGAWQVEVTWRSLHER</sequence>
<evidence type="ECO:0000256" key="10">
    <source>
        <dbReference type="ARBA" id="ARBA00022840"/>
    </source>
</evidence>
<proteinExistence type="predicted"/>
<dbReference type="Proteomes" id="UP001303946">
    <property type="component" value="Chromosome"/>
</dbReference>
<evidence type="ECO:0000256" key="12">
    <source>
        <dbReference type="ARBA" id="ARBA00023012"/>
    </source>
</evidence>
<evidence type="ECO:0000256" key="2">
    <source>
        <dbReference type="ARBA" id="ARBA00004651"/>
    </source>
</evidence>
<evidence type="ECO:0000259" key="17">
    <source>
        <dbReference type="PROSITE" id="PS50113"/>
    </source>
</evidence>
<dbReference type="CDD" id="cd00130">
    <property type="entry name" value="PAS"/>
    <property type="match status" value="1"/>
</dbReference>
<evidence type="ECO:0000256" key="8">
    <source>
        <dbReference type="ARBA" id="ARBA00022741"/>
    </source>
</evidence>
<feature type="transmembrane region" description="Helical" evidence="15">
    <location>
        <begin position="229"/>
        <end position="246"/>
    </location>
</feature>
<dbReference type="SMART" id="SM00091">
    <property type="entry name" value="PAS"/>
    <property type="match status" value="1"/>
</dbReference>
<dbReference type="EMBL" id="CP136336">
    <property type="protein sequence ID" value="WOB06241.1"/>
    <property type="molecule type" value="Genomic_DNA"/>
</dbReference>
<keyword evidence="13 15" id="KW-0472">Membrane</keyword>
<feature type="domain" description="PAS" evidence="16">
    <location>
        <begin position="318"/>
        <end position="363"/>
    </location>
</feature>
<dbReference type="InterPro" id="IPR000700">
    <property type="entry name" value="PAS-assoc_C"/>
</dbReference>
<feature type="transmembrane region" description="Helical" evidence="15">
    <location>
        <begin position="285"/>
        <end position="303"/>
    </location>
</feature>
<dbReference type="Pfam" id="PF05231">
    <property type="entry name" value="MASE1"/>
    <property type="match status" value="1"/>
</dbReference>
<keyword evidence="6" id="KW-0808">Transferase</keyword>
<evidence type="ECO:0000256" key="15">
    <source>
        <dbReference type="SAM" id="Phobius"/>
    </source>
</evidence>
<evidence type="ECO:0000256" key="13">
    <source>
        <dbReference type="ARBA" id="ARBA00023136"/>
    </source>
</evidence>
<keyword evidence="11 15" id="KW-1133">Transmembrane helix</keyword>
<gene>
    <name evidence="18" type="ORF">RXV79_15040</name>
</gene>
<evidence type="ECO:0000256" key="4">
    <source>
        <dbReference type="ARBA" id="ARBA00022475"/>
    </source>
</evidence>
<dbReference type="Pfam" id="PF07730">
    <property type="entry name" value="HisKA_3"/>
    <property type="match status" value="1"/>
</dbReference>
<dbReference type="RefSeq" id="WP_316698613.1">
    <property type="nucleotide sequence ID" value="NZ_CP136336.1"/>
</dbReference>
<evidence type="ECO:0000259" key="16">
    <source>
        <dbReference type="PROSITE" id="PS50112"/>
    </source>
</evidence>
<dbReference type="SUPFAM" id="SSF55874">
    <property type="entry name" value="ATPase domain of HSP90 chaperone/DNA topoisomerase II/histidine kinase"/>
    <property type="match status" value="1"/>
</dbReference>
<reference evidence="18 19" key="1">
    <citation type="submission" date="2023-10" db="EMBL/GenBank/DDBJ databases">
        <title>Bacteria for the degradation of biodegradable plastic PBAT(Polybutylene adipate terephthalate).</title>
        <authorList>
            <person name="Weon H.-Y."/>
            <person name="Yeon J."/>
        </authorList>
    </citation>
    <scope>NUCLEOTIDE SEQUENCE [LARGE SCALE GENOMIC DNA]</scope>
    <source>
        <strain evidence="18 19">SBD 7-3</strain>
    </source>
</reference>
<feature type="coiled-coil region" evidence="14">
    <location>
        <begin position="440"/>
        <end position="488"/>
    </location>
</feature>
<protein>
    <recommendedName>
        <fullName evidence="3">histidine kinase</fullName>
        <ecNumber evidence="3">2.7.13.3</ecNumber>
    </recommendedName>
</protein>
<dbReference type="Pfam" id="PF08448">
    <property type="entry name" value="PAS_4"/>
    <property type="match status" value="1"/>
</dbReference>
<dbReference type="InterPro" id="IPR013656">
    <property type="entry name" value="PAS_4"/>
</dbReference>
<feature type="transmembrane region" description="Helical" evidence="15">
    <location>
        <begin position="198"/>
        <end position="223"/>
    </location>
</feature>
<evidence type="ECO:0000256" key="14">
    <source>
        <dbReference type="SAM" id="Coils"/>
    </source>
</evidence>
<dbReference type="CDD" id="cd16917">
    <property type="entry name" value="HATPase_UhpB-NarQ-NarX-like"/>
    <property type="match status" value="1"/>
</dbReference>
<evidence type="ECO:0000256" key="11">
    <source>
        <dbReference type="ARBA" id="ARBA00022989"/>
    </source>
</evidence>
<evidence type="ECO:0000256" key="1">
    <source>
        <dbReference type="ARBA" id="ARBA00000085"/>
    </source>
</evidence>
<keyword evidence="8" id="KW-0547">Nucleotide-binding</keyword>
<evidence type="ECO:0000256" key="6">
    <source>
        <dbReference type="ARBA" id="ARBA00022679"/>
    </source>
</evidence>
<keyword evidence="10" id="KW-0067">ATP-binding</keyword>
<dbReference type="Gene3D" id="3.30.450.20">
    <property type="entry name" value="PAS domain"/>
    <property type="match status" value="1"/>
</dbReference>
<dbReference type="InterPro" id="IPR036890">
    <property type="entry name" value="HATPase_C_sf"/>
</dbReference>
<name>A0ABZ0CMM4_9BURK</name>
<evidence type="ECO:0000256" key="7">
    <source>
        <dbReference type="ARBA" id="ARBA00022692"/>
    </source>
</evidence>
<feature type="transmembrane region" description="Helical" evidence="15">
    <location>
        <begin position="124"/>
        <end position="145"/>
    </location>
</feature>
<dbReference type="InterPro" id="IPR035965">
    <property type="entry name" value="PAS-like_dom_sf"/>
</dbReference>
<evidence type="ECO:0000256" key="3">
    <source>
        <dbReference type="ARBA" id="ARBA00012438"/>
    </source>
</evidence>
<evidence type="ECO:0000256" key="5">
    <source>
        <dbReference type="ARBA" id="ARBA00022553"/>
    </source>
</evidence>
<keyword evidence="5" id="KW-0597">Phosphoprotein</keyword>
<keyword evidence="19" id="KW-1185">Reference proteome</keyword>
<dbReference type="SUPFAM" id="SSF55785">
    <property type="entry name" value="PYP-like sensor domain (PAS domain)"/>
    <property type="match status" value="1"/>
</dbReference>
<comment type="subcellular location">
    <subcellularLocation>
        <location evidence="2">Cell membrane</location>
        <topology evidence="2">Multi-pass membrane protein</topology>
    </subcellularLocation>
</comment>
<dbReference type="InterPro" id="IPR007895">
    <property type="entry name" value="MASE1"/>
</dbReference>
<dbReference type="NCBIfam" id="TIGR00229">
    <property type="entry name" value="sensory_box"/>
    <property type="match status" value="1"/>
</dbReference>